<name>A0A2R9SW75_9BACL</name>
<dbReference type="AlphaFoldDB" id="A0A2R9SW75"/>
<keyword evidence="2" id="KW-1185">Reference proteome</keyword>
<dbReference type="Proteomes" id="UP000003094">
    <property type="component" value="Unassembled WGS sequence"/>
</dbReference>
<proteinExistence type="predicted"/>
<accession>A0A2R9SW75</accession>
<organism evidence="1 2">
    <name type="scientific">Paenibacillus vortex V453</name>
    <dbReference type="NCBI Taxonomy" id="715225"/>
    <lineage>
        <taxon>Bacteria</taxon>
        <taxon>Bacillati</taxon>
        <taxon>Bacillota</taxon>
        <taxon>Bacilli</taxon>
        <taxon>Bacillales</taxon>
        <taxon>Paenibacillaceae</taxon>
        <taxon>Paenibacillus</taxon>
    </lineage>
</organism>
<dbReference type="EMBL" id="ADHJ01000018">
    <property type="protein sequence ID" value="EFU41591.1"/>
    <property type="molecule type" value="Genomic_DNA"/>
</dbReference>
<sequence>MVLKVFRGHKVFKEWLAFLDPKVLKEFLALLAALPDHKAYQAQLELRAHKER</sequence>
<comment type="caution">
    <text evidence="1">The sequence shown here is derived from an EMBL/GenBank/DDBJ whole genome shotgun (WGS) entry which is preliminary data.</text>
</comment>
<gene>
    <name evidence="1" type="ORF">PVOR_11605</name>
</gene>
<protein>
    <submittedName>
        <fullName evidence="1">Uncharacterized protein</fullName>
    </submittedName>
</protein>
<dbReference type="KEGG" id="pvo:PVOR_11605"/>
<reference evidence="1 2" key="1">
    <citation type="journal article" date="2010" name="BMC Genomics">
        <title>Genome sequence of the pattern forming Paenibacillus vortex bacterium reveals potential for thriving in complex environments.</title>
        <authorList>
            <person name="Sirota-Madi A."/>
            <person name="Olender T."/>
            <person name="Helman Y."/>
            <person name="Ingham C."/>
            <person name="Brainis I."/>
            <person name="Roth D."/>
            <person name="Hagi E."/>
            <person name="Brodsky L."/>
            <person name="Leshkowitz D."/>
            <person name="Galatenko V."/>
            <person name="Nikolaev V."/>
            <person name="Mugasimangalam R.C."/>
            <person name="Bransburg-Zabary S."/>
            <person name="Gutnick D.L."/>
            <person name="Lancet D."/>
            <person name="Ben-Jacob E."/>
        </authorList>
    </citation>
    <scope>NUCLEOTIDE SEQUENCE [LARGE SCALE GENOMIC DNA]</scope>
    <source>
        <strain evidence="1 2">V453</strain>
    </source>
</reference>
<evidence type="ECO:0000313" key="1">
    <source>
        <dbReference type="EMBL" id="EFU41591.1"/>
    </source>
</evidence>
<evidence type="ECO:0000313" key="2">
    <source>
        <dbReference type="Proteomes" id="UP000003094"/>
    </source>
</evidence>